<keyword evidence="4 6" id="KW-1133">Transmembrane helix</keyword>
<dbReference type="InterPro" id="IPR020846">
    <property type="entry name" value="MFS_dom"/>
</dbReference>
<dbReference type="CDD" id="cd17328">
    <property type="entry name" value="MFS_spinster_like"/>
    <property type="match status" value="1"/>
</dbReference>
<feature type="transmembrane region" description="Helical" evidence="6">
    <location>
        <begin position="308"/>
        <end position="329"/>
    </location>
</feature>
<feature type="transmembrane region" description="Helical" evidence="6">
    <location>
        <begin position="234"/>
        <end position="253"/>
    </location>
</feature>
<reference evidence="8 9" key="1">
    <citation type="submission" date="2018-07" db="EMBL/GenBank/DDBJ databases">
        <title>Genome sequencing of Moraxellaceae gen. HYN0046.</title>
        <authorList>
            <person name="Kim M."/>
            <person name="Yi H."/>
        </authorList>
    </citation>
    <scope>NUCLEOTIDE SEQUENCE [LARGE SCALE GENOMIC DNA]</scope>
    <source>
        <strain evidence="8 9">HYN0046</strain>
    </source>
</reference>
<evidence type="ECO:0000259" key="7">
    <source>
        <dbReference type="PROSITE" id="PS50850"/>
    </source>
</evidence>
<evidence type="ECO:0000313" key="9">
    <source>
        <dbReference type="Proteomes" id="UP000253940"/>
    </source>
</evidence>
<feature type="transmembrane region" description="Helical" evidence="6">
    <location>
        <begin position="273"/>
        <end position="296"/>
    </location>
</feature>
<feature type="transmembrane region" description="Helical" evidence="6">
    <location>
        <begin position="406"/>
        <end position="425"/>
    </location>
</feature>
<sequence>MNLHHNLTKSRLRAAYLVALLTLAYTLSFIDRQILSLLVEPIKHDLSLSDTEISVLQGLAFAVFMGIGGLPIGRLIDRSRRMSIITAGVAFWSVMTAACGLVKGYTGLLLCRMGVGLGESTLTPAAYSVISDSVSPRRLGLAIGVYSMGVYIGAGLALIIGGAVIARLPVDTMILPLLGEMRPWQVVFVAVGLPGLVVALLMMTVREPMRRHDESFAVKIPLSQVFHYLREHRFAFTSLILCQSFAAMSSYTLNAWAPSFFIRSYGWSAAQTGHAYGITIVVSGMLGVVSGGFLGDHLVAKGFVGGRMSLMGAAMICAIPFAASAPLMANPHAALLMLGVITFLITLAIGTGPTALQELLPNRMRGTVNAMAVLTVNLIGLGLGPTIVALLTDYVFADPLKLRDALAWAVPMMMLVAAIFAGLSLKPYARSRSQRLLTQQPVENA</sequence>
<evidence type="ECO:0000256" key="1">
    <source>
        <dbReference type="ARBA" id="ARBA00004141"/>
    </source>
</evidence>
<dbReference type="Gene3D" id="1.20.1250.20">
    <property type="entry name" value="MFS general substrate transporter like domains"/>
    <property type="match status" value="2"/>
</dbReference>
<accession>A0A345P2F0</accession>
<proteinExistence type="predicted"/>
<dbReference type="InterPro" id="IPR044770">
    <property type="entry name" value="MFS_spinster-like"/>
</dbReference>
<feature type="transmembrane region" description="Helical" evidence="6">
    <location>
        <begin position="186"/>
        <end position="205"/>
    </location>
</feature>
<gene>
    <name evidence="8" type="ORF">HYN46_00230</name>
</gene>
<dbReference type="PROSITE" id="PS50850">
    <property type="entry name" value="MFS"/>
    <property type="match status" value="1"/>
</dbReference>
<evidence type="ECO:0000256" key="6">
    <source>
        <dbReference type="SAM" id="Phobius"/>
    </source>
</evidence>
<dbReference type="GO" id="GO:0016020">
    <property type="term" value="C:membrane"/>
    <property type="evidence" value="ECO:0007669"/>
    <property type="project" value="UniProtKB-SubCell"/>
</dbReference>
<dbReference type="Proteomes" id="UP000253940">
    <property type="component" value="Chromosome"/>
</dbReference>
<dbReference type="InterPro" id="IPR011701">
    <property type="entry name" value="MFS"/>
</dbReference>
<dbReference type="PANTHER" id="PTHR23505:SF79">
    <property type="entry name" value="PROTEIN SPINSTER"/>
    <property type="match status" value="1"/>
</dbReference>
<comment type="subcellular location">
    <subcellularLocation>
        <location evidence="1">Membrane</location>
        <topology evidence="1">Multi-pass membrane protein</topology>
    </subcellularLocation>
</comment>
<keyword evidence="5 6" id="KW-0472">Membrane</keyword>
<dbReference type="EMBL" id="CP031222">
    <property type="protein sequence ID" value="AXI01459.1"/>
    <property type="molecule type" value="Genomic_DNA"/>
</dbReference>
<feature type="transmembrane region" description="Helical" evidence="6">
    <location>
        <begin position="84"/>
        <end position="103"/>
    </location>
</feature>
<keyword evidence="2" id="KW-0813">Transport</keyword>
<dbReference type="SUPFAM" id="SSF103473">
    <property type="entry name" value="MFS general substrate transporter"/>
    <property type="match status" value="1"/>
</dbReference>
<dbReference type="GO" id="GO:0022857">
    <property type="term" value="F:transmembrane transporter activity"/>
    <property type="evidence" value="ECO:0007669"/>
    <property type="project" value="InterPro"/>
</dbReference>
<dbReference type="PANTHER" id="PTHR23505">
    <property type="entry name" value="SPINSTER"/>
    <property type="match status" value="1"/>
</dbReference>
<feature type="transmembrane region" description="Helical" evidence="6">
    <location>
        <begin position="53"/>
        <end position="72"/>
    </location>
</feature>
<dbReference type="OrthoDB" id="6057322at2"/>
<evidence type="ECO:0000256" key="3">
    <source>
        <dbReference type="ARBA" id="ARBA00022692"/>
    </source>
</evidence>
<evidence type="ECO:0000256" key="4">
    <source>
        <dbReference type="ARBA" id="ARBA00022989"/>
    </source>
</evidence>
<evidence type="ECO:0000313" key="8">
    <source>
        <dbReference type="EMBL" id="AXI01459.1"/>
    </source>
</evidence>
<dbReference type="InterPro" id="IPR036259">
    <property type="entry name" value="MFS_trans_sf"/>
</dbReference>
<name>A0A345P2F0_9GAMM</name>
<feature type="transmembrane region" description="Helical" evidence="6">
    <location>
        <begin position="335"/>
        <end position="356"/>
    </location>
</feature>
<dbReference type="AlphaFoldDB" id="A0A345P2F0"/>
<feature type="domain" description="Major facilitator superfamily (MFS) profile" evidence="7">
    <location>
        <begin position="17"/>
        <end position="429"/>
    </location>
</feature>
<protein>
    <submittedName>
        <fullName evidence="8">MFS transporter</fullName>
    </submittedName>
</protein>
<feature type="transmembrane region" description="Helical" evidence="6">
    <location>
        <begin position="12"/>
        <end position="30"/>
    </location>
</feature>
<dbReference type="RefSeq" id="WP_114897571.1">
    <property type="nucleotide sequence ID" value="NZ_CP031222.1"/>
</dbReference>
<evidence type="ECO:0000256" key="5">
    <source>
        <dbReference type="ARBA" id="ARBA00023136"/>
    </source>
</evidence>
<evidence type="ECO:0000256" key="2">
    <source>
        <dbReference type="ARBA" id="ARBA00022448"/>
    </source>
</evidence>
<keyword evidence="3 6" id="KW-0812">Transmembrane</keyword>
<keyword evidence="9" id="KW-1185">Reference proteome</keyword>
<feature type="transmembrane region" description="Helical" evidence="6">
    <location>
        <begin position="139"/>
        <end position="166"/>
    </location>
</feature>
<dbReference type="KEGG" id="mbah:HYN46_00230"/>
<feature type="transmembrane region" description="Helical" evidence="6">
    <location>
        <begin position="109"/>
        <end position="127"/>
    </location>
</feature>
<organism evidence="8 9">
    <name type="scientific">Aquirhabdus parva</name>
    <dbReference type="NCBI Taxonomy" id="2283318"/>
    <lineage>
        <taxon>Bacteria</taxon>
        <taxon>Pseudomonadati</taxon>
        <taxon>Pseudomonadota</taxon>
        <taxon>Gammaproteobacteria</taxon>
        <taxon>Moraxellales</taxon>
        <taxon>Moraxellaceae</taxon>
        <taxon>Aquirhabdus</taxon>
    </lineage>
</organism>
<feature type="transmembrane region" description="Helical" evidence="6">
    <location>
        <begin position="368"/>
        <end position="391"/>
    </location>
</feature>
<dbReference type="Pfam" id="PF07690">
    <property type="entry name" value="MFS_1"/>
    <property type="match status" value="1"/>
</dbReference>